<evidence type="ECO:0000256" key="15">
    <source>
        <dbReference type="HAMAP-Rule" id="MF_00283"/>
    </source>
</evidence>
<dbReference type="InterPro" id="IPR009061">
    <property type="entry name" value="DNA-bd_dom_put_sf"/>
</dbReference>
<sequence>MKFSEQWLREWVSPQLETQAMADQITMAGLEVDAVEAVASAFSGVVVAEVLSKEKHPDADKLNVCTVDDGSGEPVQVVCGAPNVDVGQKIPFAQVGGVLPGDFKIKKAKLRGVESRGMICSASELGLEEETSPGILVLSSSAPVGVDFREFMHLDDMTIEVDLTPNRGDCLSIKGMAREVGVLNRLPVNGPVITAVAAEIEDSFPVSIEAPEQCPRYIGRVIKGVNVKAETPLWMVERLRRSGVRSIDPVVDITNYVMLELGQPMHAFDRDNLHEGIVVRMAKPGERLTLLDGSEMALRPETLLIADSSGPLAMAGVMGGENSGVHENTQTIFLESAFFSPLAIAGQARSYGLHTDASHRFERGVDPLLAPVAVERATQLLIEICGGQAGPVVEAQSADHMPAERTIFLRSERLEKALSKALDSDDVTDILQRLGLEVSVQDAGWAVTAPSWRFDLAIEEDLIEEVARIHGYNNLPVRRPSARLALRSGDEATLTQARLRRQMVARGFQEAITYSFVPPELQATMLPDAVSPTLANPISADLSVMRASLFPGLVRAMEYNLNRQQTRVRLFETGLVFNGELDALSQVPMLGALVCGAREAEGWSETKGRVDFYDLKGDLESVLALGGDADAWRFEPAKHPALHPGQSAQLLHRGEPAGWIGTLHPQVRATLGLKMDAVLFEVRLDALSQGRIPAFEPLSRFPEVRRDLAFILKEAIPVQSLLDCAKQQAGQYLQDIKLFDVYAGKGVVEEHKSVALGLTWQHPSRTLNDEEINQLVDSIVTQVRVKLDAELRG</sequence>
<proteinExistence type="inferred from homology"/>
<evidence type="ECO:0000256" key="2">
    <source>
        <dbReference type="ARBA" id="ARBA00008653"/>
    </source>
</evidence>
<comment type="cofactor">
    <cofactor evidence="15">
        <name>Mg(2+)</name>
        <dbReference type="ChEBI" id="CHEBI:18420"/>
    </cofactor>
    <text evidence="15">Binds 2 magnesium ions per tetramer.</text>
</comment>
<comment type="similarity">
    <text evidence="2 15">Belongs to the phenylalanyl-tRNA synthetase beta subunit family. Type 1 subfamily.</text>
</comment>
<keyword evidence="7 15" id="KW-0479">Metal-binding</keyword>
<dbReference type="InterPro" id="IPR012340">
    <property type="entry name" value="NA-bd_OB-fold"/>
</dbReference>
<keyword evidence="11 16" id="KW-0694">RNA-binding</keyword>
<dbReference type="InterPro" id="IPR005121">
    <property type="entry name" value="Fdx_antiC-bd"/>
</dbReference>
<dbReference type="InterPro" id="IPR005147">
    <property type="entry name" value="tRNA_synthase_B5-dom"/>
</dbReference>
<feature type="binding site" evidence="15">
    <location>
        <position position="461"/>
    </location>
    <ligand>
        <name>Mg(2+)</name>
        <dbReference type="ChEBI" id="CHEBI:18420"/>
        <note>shared with alpha subunit</note>
    </ligand>
</feature>
<feature type="binding site" evidence="15">
    <location>
        <position position="455"/>
    </location>
    <ligand>
        <name>Mg(2+)</name>
        <dbReference type="ChEBI" id="CHEBI:18420"/>
        <note>shared with alpha subunit</note>
    </ligand>
</feature>
<dbReference type="Pfam" id="PF17759">
    <property type="entry name" value="tRNA_synthFbeta"/>
    <property type="match status" value="1"/>
</dbReference>
<evidence type="ECO:0000256" key="5">
    <source>
        <dbReference type="ARBA" id="ARBA00022555"/>
    </source>
</evidence>
<protein>
    <recommendedName>
        <fullName evidence="15">Phenylalanine--tRNA ligase beta subunit</fullName>
        <ecNumber evidence="15">6.1.1.20</ecNumber>
    </recommendedName>
    <alternativeName>
        <fullName evidence="15">Phenylalanyl-tRNA synthetase beta subunit</fullName>
        <shortName evidence="15">PheRS</shortName>
    </alternativeName>
</protein>
<accession>A0ABY8LK19</accession>
<dbReference type="InterPro" id="IPR020825">
    <property type="entry name" value="Phe-tRNA_synthase-like_B3/B4"/>
</dbReference>
<keyword evidence="9 15" id="KW-0067">ATP-binding</keyword>
<dbReference type="Gene3D" id="3.50.40.10">
    <property type="entry name" value="Phenylalanyl-trna Synthetase, Chain B, domain 3"/>
    <property type="match status" value="1"/>
</dbReference>
<dbReference type="InterPro" id="IPR045864">
    <property type="entry name" value="aa-tRNA-synth_II/BPL/LPL"/>
</dbReference>
<dbReference type="PANTHER" id="PTHR10947:SF0">
    <property type="entry name" value="PHENYLALANINE--TRNA LIGASE BETA SUBUNIT"/>
    <property type="match status" value="1"/>
</dbReference>
<dbReference type="Pfam" id="PF03484">
    <property type="entry name" value="B5"/>
    <property type="match status" value="1"/>
</dbReference>
<evidence type="ECO:0000259" key="19">
    <source>
        <dbReference type="PROSITE" id="PS51483"/>
    </source>
</evidence>
<evidence type="ECO:0000256" key="1">
    <source>
        <dbReference type="ARBA" id="ARBA00004496"/>
    </source>
</evidence>
<dbReference type="SUPFAM" id="SSF54991">
    <property type="entry name" value="Anticodon-binding domain of PheRS"/>
    <property type="match status" value="1"/>
</dbReference>
<dbReference type="InterPro" id="IPR041616">
    <property type="entry name" value="PheRS_beta_core"/>
</dbReference>
<dbReference type="NCBIfam" id="TIGR00472">
    <property type="entry name" value="pheT_bact"/>
    <property type="match status" value="1"/>
</dbReference>
<dbReference type="SUPFAM" id="SSF46955">
    <property type="entry name" value="Putative DNA-binding domain"/>
    <property type="match status" value="1"/>
</dbReference>
<keyword evidence="13 15" id="KW-0030">Aminoacyl-tRNA synthetase</keyword>
<dbReference type="Gene3D" id="3.30.70.380">
    <property type="entry name" value="Ferrodoxin-fold anticodon-binding domain"/>
    <property type="match status" value="1"/>
</dbReference>
<evidence type="ECO:0000259" key="17">
    <source>
        <dbReference type="PROSITE" id="PS50886"/>
    </source>
</evidence>
<comment type="catalytic activity">
    <reaction evidence="14 15">
        <text>tRNA(Phe) + L-phenylalanine + ATP = L-phenylalanyl-tRNA(Phe) + AMP + diphosphate + H(+)</text>
        <dbReference type="Rhea" id="RHEA:19413"/>
        <dbReference type="Rhea" id="RHEA-COMP:9668"/>
        <dbReference type="Rhea" id="RHEA-COMP:9699"/>
        <dbReference type="ChEBI" id="CHEBI:15378"/>
        <dbReference type="ChEBI" id="CHEBI:30616"/>
        <dbReference type="ChEBI" id="CHEBI:33019"/>
        <dbReference type="ChEBI" id="CHEBI:58095"/>
        <dbReference type="ChEBI" id="CHEBI:78442"/>
        <dbReference type="ChEBI" id="CHEBI:78531"/>
        <dbReference type="ChEBI" id="CHEBI:456215"/>
        <dbReference type="EC" id="6.1.1.20"/>
    </reaction>
</comment>
<evidence type="ECO:0000313" key="21">
    <source>
        <dbReference type="Proteomes" id="UP001179830"/>
    </source>
</evidence>
<dbReference type="PROSITE" id="PS50886">
    <property type="entry name" value="TRBD"/>
    <property type="match status" value="1"/>
</dbReference>
<dbReference type="SUPFAM" id="SSF55681">
    <property type="entry name" value="Class II aaRS and biotin synthetases"/>
    <property type="match status" value="1"/>
</dbReference>
<keyword evidence="12 15" id="KW-0648">Protein biosynthesis</keyword>
<dbReference type="SMART" id="SM00896">
    <property type="entry name" value="FDX-ACB"/>
    <property type="match status" value="1"/>
</dbReference>
<dbReference type="InterPro" id="IPR045060">
    <property type="entry name" value="Phe-tRNA-ligase_IIc_bsu"/>
</dbReference>
<evidence type="ECO:0000256" key="16">
    <source>
        <dbReference type="PROSITE-ProRule" id="PRU00209"/>
    </source>
</evidence>
<keyword evidence="4 15" id="KW-0963">Cytoplasm</keyword>
<name>A0ABY8LK19_9GAMM</name>
<keyword evidence="6 15" id="KW-0436">Ligase</keyword>
<dbReference type="Proteomes" id="UP001179830">
    <property type="component" value="Chromosome"/>
</dbReference>
<evidence type="ECO:0000256" key="14">
    <source>
        <dbReference type="ARBA" id="ARBA00049255"/>
    </source>
</evidence>
<dbReference type="SMART" id="SM00873">
    <property type="entry name" value="B3_4"/>
    <property type="match status" value="1"/>
</dbReference>
<dbReference type="NCBIfam" id="NF045760">
    <property type="entry name" value="YtpR"/>
    <property type="match status" value="1"/>
</dbReference>
<evidence type="ECO:0000256" key="8">
    <source>
        <dbReference type="ARBA" id="ARBA00022741"/>
    </source>
</evidence>
<dbReference type="Gene3D" id="2.40.50.140">
    <property type="entry name" value="Nucleic acid-binding proteins"/>
    <property type="match status" value="1"/>
</dbReference>
<dbReference type="PROSITE" id="PS51447">
    <property type="entry name" value="FDX_ACB"/>
    <property type="match status" value="1"/>
</dbReference>
<keyword evidence="10 15" id="KW-0460">Magnesium</keyword>
<comment type="subunit">
    <text evidence="3 15">Tetramer of two alpha and two beta subunits.</text>
</comment>
<evidence type="ECO:0000256" key="7">
    <source>
        <dbReference type="ARBA" id="ARBA00022723"/>
    </source>
</evidence>
<dbReference type="RefSeq" id="WP_280103570.1">
    <property type="nucleotide sequence ID" value="NZ_CP122961.1"/>
</dbReference>
<evidence type="ECO:0000256" key="4">
    <source>
        <dbReference type="ARBA" id="ARBA00022490"/>
    </source>
</evidence>
<feature type="domain" description="TRNA-binding" evidence="17">
    <location>
        <begin position="39"/>
        <end position="149"/>
    </location>
</feature>
<feature type="domain" description="B5" evidence="19">
    <location>
        <begin position="402"/>
        <end position="477"/>
    </location>
</feature>
<organism evidence="20 21">
    <name type="scientific">Halomonas alkaliantarctica</name>
    <dbReference type="NCBI Taxonomy" id="232346"/>
    <lineage>
        <taxon>Bacteria</taxon>
        <taxon>Pseudomonadati</taxon>
        <taxon>Pseudomonadota</taxon>
        <taxon>Gammaproteobacteria</taxon>
        <taxon>Oceanospirillales</taxon>
        <taxon>Halomonadaceae</taxon>
        <taxon>Halomonas</taxon>
    </lineage>
</organism>
<dbReference type="Gene3D" id="3.30.56.10">
    <property type="match status" value="2"/>
</dbReference>
<dbReference type="Gene3D" id="3.30.930.10">
    <property type="entry name" value="Bira Bifunctional Protein, Domain 2"/>
    <property type="match status" value="1"/>
</dbReference>
<comment type="subcellular location">
    <subcellularLocation>
        <location evidence="1 15">Cytoplasm</location>
    </subcellularLocation>
</comment>
<dbReference type="PROSITE" id="PS51483">
    <property type="entry name" value="B5"/>
    <property type="match status" value="1"/>
</dbReference>
<keyword evidence="8 15" id="KW-0547">Nucleotide-binding</keyword>
<dbReference type="SUPFAM" id="SSF56037">
    <property type="entry name" value="PheT/TilS domain"/>
    <property type="match status" value="1"/>
</dbReference>
<dbReference type="PANTHER" id="PTHR10947">
    <property type="entry name" value="PHENYLALANYL-TRNA SYNTHETASE BETA CHAIN AND LEUCINE-RICH REPEAT-CONTAINING PROTEIN 47"/>
    <property type="match status" value="1"/>
</dbReference>
<dbReference type="Pfam" id="PF03147">
    <property type="entry name" value="FDX-ACB"/>
    <property type="match status" value="1"/>
</dbReference>
<evidence type="ECO:0000256" key="10">
    <source>
        <dbReference type="ARBA" id="ARBA00022842"/>
    </source>
</evidence>
<evidence type="ECO:0000256" key="3">
    <source>
        <dbReference type="ARBA" id="ARBA00011209"/>
    </source>
</evidence>
<dbReference type="HAMAP" id="MF_00283">
    <property type="entry name" value="Phe_tRNA_synth_beta1"/>
    <property type="match status" value="1"/>
</dbReference>
<keyword evidence="5 16" id="KW-0820">tRNA-binding</keyword>
<gene>
    <name evidence="15 20" type="primary">pheT</name>
    <name evidence="20" type="ORF">QEN58_10160</name>
</gene>
<dbReference type="InterPro" id="IPR033714">
    <property type="entry name" value="tRNA_bind_bactPheRS"/>
</dbReference>
<reference evidence="20" key="1">
    <citation type="submission" date="2023-04" db="EMBL/GenBank/DDBJ databases">
        <title>Complete genome sequence of Halomonas alkaliantarctica MSP3 isolated from marine sediment, Jeju Island.</title>
        <authorList>
            <person name="Park S.-J."/>
        </authorList>
    </citation>
    <scope>NUCLEOTIDE SEQUENCE</scope>
    <source>
        <strain evidence="20">MSP3</strain>
    </source>
</reference>
<dbReference type="InterPro" id="IPR036690">
    <property type="entry name" value="Fdx_antiC-bd_sf"/>
</dbReference>
<dbReference type="Pfam" id="PF01588">
    <property type="entry name" value="tRNA_bind"/>
    <property type="match status" value="1"/>
</dbReference>
<evidence type="ECO:0000259" key="18">
    <source>
        <dbReference type="PROSITE" id="PS51447"/>
    </source>
</evidence>
<feature type="binding site" evidence="15">
    <location>
        <position position="465"/>
    </location>
    <ligand>
        <name>Mg(2+)</name>
        <dbReference type="ChEBI" id="CHEBI:18420"/>
        <note>shared with alpha subunit</note>
    </ligand>
</feature>
<feature type="binding site" evidence="15">
    <location>
        <position position="464"/>
    </location>
    <ligand>
        <name>Mg(2+)</name>
        <dbReference type="ChEBI" id="CHEBI:18420"/>
        <note>shared with alpha subunit</note>
    </ligand>
</feature>
<dbReference type="SMART" id="SM00874">
    <property type="entry name" value="B5"/>
    <property type="match status" value="1"/>
</dbReference>
<evidence type="ECO:0000256" key="11">
    <source>
        <dbReference type="ARBA" id="ARBA00022884"/>
    </source>
</evidence>
<evidence type="ECO:0000256" key="12">
    <source>
        <dbReference type="ARBA" id="ARBA00022917"/>
    </source>
</evidence>
<evidence type="ECO:0000256" key="6">
    <source>
        <dbReference type="ARBA" id="ARBA00022598"/>
    </source>
</evidence>
<dbReference type="EC" id="6.1.1.20" evidence="15"/>
<dbReference type="GO" id="GO:0004826">
    <property type="term" value="F:phenylalanine-tRNA ligase activity"/>
    <property type="evidence" value="ECO:0007669"/>
    <property type="project" value="UniProtKB-EC"/>
</dbReference>
<dbReference type="InterPro" id="IPR002547">
    <property type="entry name" value="tRNA-bd_dom"/>
</dbReference>
<dbReference type="EMBL" id="CP122961">
    <property type="protein sequence ID" value="WGI23718.1"/>
    <property type="molecule type" value="Genomic_DNA"/>
</dbReference>
<dbReference type="CDD" id="cd02796">
    <property type="entry name" value="tRNA_bind_bactPheRS"/>
    <property type="match status" value="1"/>
</dbReference>
<evidence type="ECO:0000313" key="20">
    <source>
        <dbReference type="EMBL" id="WGI23718.1"/>
    </source>
</evidence>
<keyword evidence="21" id="KW-1185">Reference proteome</keyword>
<dbReference type="InterPro" id="IPR004532">
    <property type="entry name" value="Phe-tRNA-ligase_IIc_bsu_bact"/>
</dbReference>
<dbReference type="Pfam" id="PF03483">
    <property type="entry name" value="B3_4"/>
    <property type="match status" value="1"/>
</dbReference>
<feature type="domain" description="FDX-ACB" evidence="18">
    <location>
        <begin position="699"/>
        <end position="792"/>
    </location>
</feature>
<dbReference type="SUPFAM" id="SSF50249">
    <property type="entry name" value="Nucleic acid-binding proteins"/>
    <property type="match status" value="1"/>
</dbReference>
<dbReference type="InterPro" id="IPR005146">
    <property type="entry name" value="B3/B4_tRNA-bd"/>
</dbReference>
<evidence type="ECO:0000256" key="13">
    <source>
        <dbReference type="ARBA" id="ARBA00023146"/>
    </source>
</evidence>
<evidence type="ECO:0000256" key="9">
    <source>
        <dbReference type="ARBA" id="ARBA00022840"/>
    </source>
</evidence>
<dbReference type="CDD" id="cd00769">
    <property type="entry name" value="PheRS_beta_core"/>
    <property type="match status" value="1"/>
</dbReference>